<dbReference type="InterPro" id="IPR014499">
    <property type="entry name" value="DAC_DacZ"/>
</dbReference>
<evidence type="ECO:0000256" key="1">
    <source>
        <dbReference type="ARBA" id="ARBA00000877"/>
    </source>
</evidence>
<evidence type="ECO:0000256" key="2">
    <source>
        <dbReference type="ARBA" id="ARBA00022679"/>
    </source>
</evidence>
<dbReference type="SUPFAM" id="SSF143597">
    <property type="entry name" value="YojJ-like"/>
    <property type="match status" value="1"/>
</dbReference>
<comment type="similarity">
    <text evidence="6">Belongs to the adenylate cyclase family. DacZ subfamily.</text>
</comment>
<sequence>MVSMGRGIPEVLINSAIGIVKELGGKALVILEDIDPERLRDAGVTIVIVGSSFDVEEEMVKRVSIPQNLDLNNILNLISAFLIEHNILGEGESFVYVTREMIGIKTVKKSISAMRGFFAQNQSVLQRLLEITIELSVEGREGTPVGTIFVIGDTRRVLRHSHQLIPNPFKGHKVNVLDRNSKEIIKEFAQLDGAFIVRDDGRIAAAGRYLEVEPKVIDLMLPPGLGSRHIAAAGITKLTRAMAISLSESGTIRIFKNGLMLLEYNPRIRY</sequence>
<dbReference type="EMBL" id="LR881183">
    <property type="protein sequence ID" value="CAD5244210.1"/>
    <property type="molecule type" value="Genomic_DNA"/>
</dbReference>
<dbReference type="FunFam" id="3.40.1700.10:FF:000005">
    <property type="entry name" value="Diadenylate cyclase"/>
    <property type="match status" value="1"/>
</dbReference>
<keyword evidence="2 6" id="KW-0808">Transferase</keyword>
<evidence type="ECO:0000313" key="9">
    <source>
        <dbReference type="Proteomes" id="UP000516304"/>
    </source>
</evidence>
<protein>
    <recommendedName>
        <fullName evidence="6">Diadenylate cyclase</fullName>
        <shortName evidence="6">DAC</shortName>
        <ecNumber evidence="6">2.7.7.85</ecNumber>
    </recommendedName>
    <alternativeName>
        <fullName evidence="6">Cyclic-di-AMP synthase</fullName>
        <shortName evidence="6">c-di-AMP synthase</shortName>
    </alternativeName>
</protein>
<comment type="cofactor">
    <cofactor evidence="6">
        <name>Mn(2+)</name>
        <dbReference type="ChEBI" id="CHEBI:29035"/>
    </cofactor>
</comment>
<gene>
    <name evidence="6 8" type="primary">dacZ</name>
    <name evidence="8" type="ORF">TIRI35C_1056</name>
</gene>
<evidence type="ECO:0000256" key="3">
    <source>
        <dbReference type="ARBA" id="ARBA00022695"/>
    </source>
</evidence>
<dbReference type="HAMAP" id="MF_00840">
    <property type="entry name" value="DacZ"/>
    <property type="match status" value="1"/>
</dbReference>
<dbReference type="Pfam" id="PF02457">
    <property type="entry name" value="DAC"/>
    <property type="match status" value="1"/>
</dbReference>
<dbReference type="GO" id="GO:0004016">
    <property type="term" value="F:adenylate cyclase activity"/>
    <property type="evidence" value="ECO:0007669"/>
    <property type="project" value="UniProtKB-UniRule"/>
</dbReference>
<organism evidence="8 9">
    <name type="scientific">Thermococcus camini</name>
    <dbReference type="NCBI Taxonomy" id="2016373"/>
    <lineage>
        <taxon>Archaea</taxon>
        <taxon>Methanobacteriati</taxon>
        <taxon>Methanobacteriota</taxon>
        <taxon>Thermococci</taxon>
        <taxon>Thermococcales</taxon>
        <taxon>Thermococcaceae</taxon>
        <taxon>Thermococcus</taxon>
    </lineage>
</organism>
<dbReference type="Pfam" id="PF21756">
    <property type="entry name" value="DacZ_T"/>
    <property type="match status" value="1"/>
</dbReference>
<dbReference type="InterPro" id="IPR050338">
    <property type="entry name" value="DisA"/>
</dbReference>
<dbReference type="Gene3D" id="3.40.1700.10">
    <property type="entry name" value="DNA integrity scanning protein, DisA, N-terminal domain"/>
    <property type="match status" value="1"/>
</dbReference>
<accession>A0A7G2D775</accession>
<proteinExistence type="inferred from homology"/>
<dbReference type="KEGG" id="tcq:TIRI35C_1056"/>
<name>A0A7G2D775_9EURY</name>
<feature type="domain" description="DAC" evidence="7">
    <location>
        <begin position="111"/>
        <end position="266"/>
    </location>
</feature>
<dbReference type="PROSITE" id="PS51794">
    <property type="entry name" value="DAC"/>
    <property type="match status" value="1"/>
</dbReference>
<dbReference type="AlphaFoldDB" id="A0A7G2D775"/>
<dbReference type="InterPro" id="IPR048542">
    <property type="entry name" value="DacZ_T"/>
</dbReference>
<evidence type="ECO:0000256" key="5">
    <source>
        <dbReference type="ARBA" id="ARBA00022840"/>
    </source>
</evidence>
<dbReference type="GO" id="GO:0005524">
    <property type="term" value="F:ATP binding"/>
    <property type="evidence" value="ECO:0007669"/>
    <property type="project" value="UniProtKB-UniRule"/>
</dbReference>
<dbReference type="InterPro" id="IPR036888">
    <property type="entry name" value="DNA_integrity_DisA_N_sf"/>
</dbReference>
<dbReference type="Proteomes" id="UP000516304">
    <property type="component" value="Chromosome TIRI35C"/>
</dbReference>
<evidence type="ECO:0000256" key="4">
    <source>
        <dbReference type="ARBA" id="ARBA00022741"/>
    </source>
</evidence>
<dbReference type="PANTHER" id="PTHR34185:SF1">
    <property type="entry name" value="DIADENYLATE CYCLASE"/>
    <property type="match status" value="1"/>
</dbReference>
<evidence type="ECO:0000313" key="8">
    <source>
        <dbReference type="EMBL" id="CAD5244210.1"/>
    </source>
</evidence>
<keyword evidence="4 6" id="KW-0547">Nucleotide-binding</keyword>
<keyword evidence="5 6" id="KW-0067">ATP-binding</keyword>
<dbReference type="GO" id="GO:0030145">
    <property type="term" value="F:manganese ion binding"/>
    <property type="evidence" value="ECO:0007669"/>
    <property type="project" value="UniProtKB-UniRule"/>
</dbReference>
<evidence type="ECO:0000256" key="6">
    <source>
        <dbReference type="HAMAP-Rule" id="MF_00840"/>
    </source>
</evidence>
<comment type="function">
    <text evidence="6">Diadenylate cyclase that catalyzes the condensation of 2 ATP molecules into cyclic di-AMP (c-di-AMP). c-di-AMP is a second messenger for intracellular signal transduction involved in the control of important regulatory processes such as osmoregulation.</text>
</comment>
<evidence type="ECO:0000259" key="7">
    <source>
        <dbReference type="PROSITE" id="PS51794"/>
    </source>
</evidence>
<keyword evidence="9" id="KW-1185">Reference proteome</keyword>
<dbReference type="GO" id="GO:0106408">
    <property type="term" value="F:diadenylate cyclase activity"/>
    <property type="evidence" value="ECO:0007669"/>
    <property type="project" value="UniProtKB-EC"/>
</dbReference>
<keyword evidence="3 6" id="KW-0548">Nucleotidyltransferase</keyword>
<reference evidence="8 9" key="1">
    <citation type="submission" date="2020-09" db="EMBL/GenBank/DDBJ databases">
        <authorList>
            <person name="Courtine D."/>
        </authorList>
    </citation>
    <scope>NUCLEOTIDE SEQUENCE [LARGE SCALE GENOMIC DNA]</scope>
    <source>
        <strain evidence="8 9">IRI35c</strain>
    </source>
</reference>
<keyword evidence="6" id="KW-0464">Manganese</keyword>
<dbReference type="EC" id="2.7.7.85" evidence="6"/>
<dbReference type="InterPro" id="IPR003390">
    <property type="entry name" value="DNA_integrity_scan_DisA_N"/>
</dbReference>
<dbReference type="PANTHER" id="PTHR34185">
    <property type="entry name" value="DIADENYLATE CYCLASE"/>
    <property type="match status" value="1"/>
</dbReference>
<comment type="catalytic activity">
    <reaction evidence="1 6">
        <text>2 ATP = 3',3'-c-di-AMP + 2 diphosphate</text>
        <dbReference type="Rhea" id="RHEA:35655"/>
        <dbReference type="ChEBI" id="CHEBI:30616"/>
        <dbReference type="ChEBI" id="CHEBI:33019"/>
        <dbReference type="ChEBI" id="CHEBI:71500"/>
        <dbReference type="EC" id="2.7.7.85"/>
    </reaction>
</comment>